<dbReference type="Proteomes" id="UP000639973">
    <property type="component" value="Unassembled WGS sequence"/>
</dbReference>
<feature type="region of interest" description="Disordered" evidence="1">
    <location>
        <begin position="143"/>
        <end position="198"/>
    </location>
</feature>
<dbReference type="EMBL" id="BMOL01000011">
    <property type="protein sequence ID" value="GGL86068.1"/>
    <property type="molecule type" value="Genomic_DNA"/>
</dbReference>
<evidence type="ECO:0000313" key="2">
    <source>
        <dbReference type="EMBL" id="GGL86068.1"/>
    </source>
</evidence>
<sequence length="198" mass="20800">MSGSLKKPGRLFASASEGLGTHWGMSDERRTQAPDPNVIGPETDGRTGAVTGFDTPDHKDDHAVVYTTTPADDRVGSADHGQGAPPATPSAHEVTDRYDHLVTRDVEAMEHTPENPEFAGAQTVEGLGGEALDEVVPTAGIGVNPAAALDPYPLVNPDQNPGYTPPSEEVSPHVREQPGDLPPGQSEELADEISGNQR</sequence>
<gene>
    <name evidence="2" type="ORF">GCM10010840_25030</name>
</gene>
<evidence type="ECO:0000313" key="3">
    <source>
        <dbReference type="Proteomes" id="UP000639973"/>
    </source>
</evidence>
<reference evidence="3" key="1">
    <citation type="journal article" date="2019" name="Int. J. Syst. Evol. Microbiol.">
        <title>The Global Catalogue of Microorganisms (GCM) 10K type strain sequencing project: providing services to taxonomists for standard genome sequencing and annotation.</title>
        <authorList>
            <consortium name="The Broad Institute Genomics Platform"/>
            <consortium name="The Broad Institute Genome Sequencing Center for Infectious Disease"/>
            <person name="Wu L."/>
            <person name="Ma J."/>
        </authorList>
    </citation>
    <scope>NUCLEOTIDE SEQUENCE [LARGE SCALE GENOMIC DNA]</scope>
    <source>
        <strain evidence="3">JCM 15442</strain>
    </source>
</reference>
<feature type="region of interest" description="Disordered" evidence="1">
    <location>
        <begin position="1"/>
        <end position="96"/>
    </location>
</feature>
<protein>
    <submittedName>
        <fullName evidence="2">Uncharacterized protein</fullName>
    </submittedName>
</protein>
<accession>A0ABQ2GCD9</accession>
<keyword evidence="3" id="KW-1185">Reference proteome</keyword>
<evidence type="ECO:0000256" key="1">
    <source>
        <dbReference type="SAM" id="MobiDB-lite"/>
    </source>
</evidence>
<organism evidence="2 3">
    <name type="scientific">Deinococcus aerolatus</name>
    <dbReference type="NCBI Taxonomy" id="522487"/>
    <lineage>
        <taxon>Bacteria</taxon>
        <taxon>Thermotogati</taxon>
        <taxon>Deinococcota</taxon>
        <taxon>Deinococci</taxon>
        <taxon>Deinococcales</taxon>
        <taxon>Deinococcaceae</taxon>
        <taxon>Deinococcus</taxon>
    </lineage>
</organism>
<comment type="caution">
    <text evidence="2">The sequence shown here is derived from an EMBL/GenBank/DDBJ whole genome shotgun (WGS) entry which is preliminary data.</text>
</comment>
<name>A0ABQ2GCD9_9DEIO</name>
<proteinExistence type="predicted"/>